<evidence type="ECO:0000313" key="3">
    <source>
        <dbReference type="EMBL" id="KAL1405403.1"/>
    </source>
</evidence>
<dbReference type="Proteomes" id="UP001565368">
    <property type="component" value="Unassembled WGS sequence"/>
</dbReference>
<reference evidence="3 4" key="1">
    <citation type="submission" date="2023-08" db="EMBL/GenBank/DDBJ databases">
        <title>Annotated Genome Sequence of Vanrija albida AlHP1.</title>
        <authorList>
            <person name="Herzog R."/>
        </authorList>
    </citation>
    <scope>NUCLEOTIDE SEQUENCE [LARGE SCALE GENOMIC DNA]</scope>
    <source>
        <strain evidence="3 4">AlHP1</strain>
    </source>
</reference>
<feature type="compositionally biased region" description="Polar residues" evidence="1">
    <location>
        <begin position="18"/>
        <end position="28"/>
    </location>
</feature>
<sequence length="281" mass="30208">MASWPGRARHVAARDHNPTSTVVTSTGAHTHPSPAVHAAATTSSAPGLPSTTIVALGLCFVAAALFVVLLTILARVHQVRRMTRAAQATGEDIDFSRMWTQQGGWLGYLVTAGDALGPHGMWDGQGRAYRRVQIPRMWEADVESEPSDDDLDLEKDQPLAIVPAPTQAAPDDLGVSFLVRMPSPELLVDAEKRISHYDDDDEPELPYLMLGTTFVSPSTSLAAAGINPGALDDPAKRDVVELEYNPRRLPNAPPYGTGAEPYATGSMWADAFGMNVGTMRR</sequence>
<dbReference type="RefSeq" id="XP_069205347.1">
    <property type="nucleotide sequence ID" value="XM_069357410.1"/>
</dbReference>
<keyword evidence="2" id="KW-0812">Transmembrane</keyword>
<evidence type="ECO:0000313" key="4">
    <source>
        <dbReference type="Proteomes" id="UP001565368"/>
    </source>
</evidence>
<evidence type="ECO:0000256" key="2">
    <source>
        <dbReference type="SAM" id="Phobius"/>
    </source>
</evidence>
<keyword evidence="2" id="KW-0472">Membrane</keyword>
<evidence type="ECO:0000256" key="1">
    <source>
        <dbReference type="SAM" id="MobiDB-lite"/>
    </source>
</evidence>
<protein>
    <submittedName>
        <fullName evidence="3">Uncharacterized protein</fullName>
    </submittedName>
</protein>
<gene>
    <name evidence="3" type="ORF">Q8F55_009034</name>
</gene>
<dbReference type="EMBL" id="JBBXJM010000007">
    <property type="protein sequence ID" value="KAL1405403.1"/>
    <property type="molecule type" value="Genomic_DNA"/>
</dbReference>
<organism evidence="3 4">
    <name type="scientific">Vanrija albida</name>
    <dbReference type="NCBI Taxonomy" id="181172"/>
    <lineage>
        <taxon>Eukaryota</taxon>
        <taxon>Fungi</taxon>
        <taxon>Dikarya</taxon>
        <taxon>Basidiomycota</taxon>
        <taxon>Agaricomycotina</taxon>
        <taxon>Tremellomycetes</taxon>
        <taxon>Trichosporonales</taxon>
        <taxon>Trichosporonaceae</taxon>
        <taxon>Vanrija</taxon>
    </lineage>
</organism>
<dbReference type="GeneID" id="95990077"/>
<comment type="caution">
    <text evidence="3">The sequence shown here is derived from an EMBL/GenBank/DDBJ whole genome shotgun (WGS) entry which is preliminary data.</text>
</comment>
<feature type="region of interest" description="Disordered" evidence="1">
    <location>
        <begin position="1"/>
        <end position="34"/>
    </location>
</feature>
<name>A0ABR3PSH4_9TREE</name>
<keyword evidence="2" id="KW-1133">Transmembrane helix</keyword>
<feature type="transmembrane region" description="Helical" evidence="2">
    <location>
        <begin position="53"/>
        <end position="74"/>
    </location>
</feature>
<proteinExistence type="predicted"/>
<accession>A0ABR3PSH4</accession>
<keyword evidence="4" id="KW-1185">Reference proteome</keyword>